<organism evidence="1 2">
    <name type="scientific">Hydrogenophaga laconesensis</name>
    <dbReference type="NCBI Taxonomy" id="1805971"/>
    <lineage>
        <taxon>Bacteria</taxon>
        <taxon>Pseudomonadati</taxon>
        <taxon>Pseudomonadota</taxon>
        <taxon>Betaproteobacteria</taxon>
        <taxon>Burkholderiales</taxon>
        <taxon>Comamonadaceae</taxon>
        <taxon>Hydrogenophaga</taxon>
    </lineage>
</organism>
<dbReference type="InterPro" id="IPR025859">
    <property type="entry name" value="AurF/CmlI"/>
</dbReference>
<evidence type="ECO:0000313" key="1">
    <source>
        <dbReference type="EMBL" id="MDR7094247.1"/>
    </source>
</evidence>
<sequence>MAHPALRSLGLAERNRLFAARLVHFLDDMTLTEHRIVNVAAQVIAENRLRAFIPEVLALDALKLYTDEGYHAYFTAHASRSIRQAFGMDLSDGPNLKIATLEALVADTPAERRDMAWFMVGFVGETMISKAIVDVMRATAHSGVQGMLLAHLEDEWVHARYFAHLFEHIWPRLDAGSQAFFGRLLPRIIAAFHTWDKGFHQRILGDAGLDAAARDRVLAKVAGEAPQTARMRGRCGNTLQVLERCGVFNDEALREAFVQSGLIDRDRMF</sequence>
<reference evidence="1 2" key="1">
    <citation type="submission" date="2023-07" db="EMBL/GenBank/DDBJ databases">
        <title>Sorghum-associated microbial communities from plants grown in Nebraska, USA.</title>
        <authorList>
            <person name="Schachtman D."/>
        </authorList>
    </citation>
    <scope>NUCLEOTIDE SEQUENCE [LARGE SCALE GENOMIC DNA]</scope>
    <source>
        <strain evidence="1 2">BE240</strain>
    </source>
</reference>
<evidence type="ECO:0000313" key="2">
    <source>
        <dbReference type="Proteomes" id="UP001265550"/>
    </source>
</evidence>
<accession>A0ABU1V9Y6</accession>
<name>A0ABU1V9Y6_9BURK</name>
<dbReference type="Gene3D" id="1.10.620.20">
    <property type="entry name" value="Ribonucleotide Reductase, subunit A"/>
    <property type="match status" value="1"/>
</dbReference>
<dbReference type="EMBL" id="JAVDWE010000004">
    <property type="protein sequence ID" value="MDR7094247.1"/>
    <property type="molecule type" value="Genomic_DNA"/>
</dbReference>
<dbReference type="Pfam" id="PF11583">
    <property type="entry name" value="AurF"/>
    <property type="match status" value="1"/>
</dbReference>
<dbReference type="RefSeq" id="WP_204733055.1">
    <property type="nucleotide sequence ID" value="NZ_JAVDWE010000004.1"/>
</dbReference>
<dbReference type="Proteomes" id="UP001265550">
    <property type="component" value="Unassembled WGS sequence"/>
</dbReference>
<proteinExistence type="predicted"/>
<keyword evidence="2" id="KW-1185">Reference proteome</keyword>
<comment type="caution">
    <text evidence="1">The sequence shown here is derived from an EMBL/GenBank/DDBJ whole genome shotgun (WGS) entry which is preliminary data.</text>
</comment>
<protein>
    <recommendedName>
        <fullName evidence="3">p-aminobenzoate N-oxygenase AurF</fullName>
    </recommendedName>
</protein>
<evidence type="ECO:0008006" key="3">
    <source>
        <dbReference type="Google" id="ProtNLM"/>
    </source>
</evidence>
<gene>
    <name evidence="1" type="ORF">J2X09_001985</name>
</gene>
<dbReference type="InterPro" id="IPR012348">
    <property type="entry name" value="RNR-like"/>
</dbReference>